<feature type="transmembrane region" description="Helical" evidence="1">
    <location>
        <begin position="13"/>
        <end position="46"/>
    </location>
</feature>
<proteinExistence type="predicted"/>
<reference evidence="2 3" key="1">
    <citation type="submission" date="2016-04" db="EMBL/GenBank/DDBJ databases">
        <title>Complete genome sequence of Thermococcus siculi type strain RG-20.</title>
        <authorList>
            <person name="Oger P.M."/>
        </authorList>
    </citation>
    <scope>NUCLEOTIDE SEQUENCE [LARGE SCALE GENOMIC DNA]</scope>
    <source>
        <strain evidence="2 3">RG-20</strain>
    </source>
</reference>
<keyword evidence="3" id="KW-1185">Reference proteome</keyword>
<gene>
    <name evidence="2" type="ORF">A3L11_10355</name>
</gene>
<evidence type="ECO:0000256" key="1">
    <source>
        <dbReference type="SAM" id="Phobius"/>
    </source>
</evidence>
<organism evidence="2 3">
    <name type="scientific">Thermococcus siculi</name>
    <dbReference type="NCBI Taxonomy" id="72803"/>
    <lineage>
        <taxon>Archaea</taxon>
        <taxon>Methanobacteriati</taxon>
        <taxon>Methanobacteriota</taxon>
        <taxon>Thermococci</taxon>
        <taxon>Thermococcales</taxon>
        <taxon>Thermococcaceae</taxon>
        <taxon>Thermococcus</taxon>
    </lineage>
</organism>
<name>A0A2Z2MQH1_9EURY</name>
<evidence type="ECO:0000313" key="2">
    <source>
        <dbReference type="EMBL" id="ASJ09611.1"/>
    </source>
</evidence>
<dbReference type="Proteomes" id="UP000250125">
    <property type="component" value="Chromosome"/>
</dbReference>
<keyword evidence="1" id="KW-0472">Membrane</keyword>
<dbReference type="KEGG" id="tsl:A3L11_10355"/>
<dbReference type="EMBL" id="CP015103">
    <property type="protein sequence ID" value="ASJ09611.1"/>
    <property type="molecule type" value="Genomic_DNA"/>
</dbReference>
<accession>A0A2Z2MQH1</accession>
<protein>
    <submittedName>
        <fullName evidence="2">Uncharacterized protein</fullName>
    </submittedName>
</protein>
<keyword evidence="1" id="KW-1133">Transmembrane helix</keyword>
<sequence length="74" mass="7646">MAARNPEYEPLEIAGAVVGAAGIALIAMTGSFWAGTLILALGLITWKLGSLESELRELRGDVKALKSSTGDESG</sequence>
<evidence type="ECO:0000313" key="3">
    <source>
        <dbReference type="Proteomes" id="UP000250125"/>
    </source>
</evidence>
<dbReference type="AlphaFoldDB" id="A0A2Z2MQH1"/>
<keyword evidence="1" id="KW-0812">Transmembrane</keyword>